<dbReference type="RefSeq" id="WP_267536418.1">
    <property type="nucleotide sequence ID" value="NZ_JAPNKA010000001.1"/>
</dbReference>
<dbReference type="InterPro" id="IPR011041">
    <property type="entry name" value="Quinoprot_gluc/sorb_DH_b-prop"/>
</dbReference>
<accession>A0ABT4A7G0</accession>
<evidence type="ECO:0000256" key="1">
    <source>
        <dbReference type="ARBA" id="ARBA00022574"/>
    </source>
</evidence>
<keyword evidence="6" id="KW-1185">Reference proteome</keyword>
<evidence type="ECO:0000256" key="4">
    <source>
        <dbReference type="SAM" id="MobiDB-lite"/>
    </source>
</evidence>
<dbReference type="PROSITE" id="PS50082">
    <property type="entry name" value="WD_REPEATS_2"/>
    <property type="match status" value="1"/>
</dbReference>
<dbReference type="EMBL" id="JAPNKA010000001">
    <property type="protein sequence ID" value="MCY1077597.1"/>
    <property type="molecule type" value="Genomic_DNA"/>
</dbReference>
<keyword evidence="2" id="KW-0677">Repeat</keyword>
<dbReference type="Pfam" id="PF00400">
    <property type="entry name" value="WD40"/>
    <property type="match status" value="1"/>
</dbReference>
<evidence type="ECO:0000256" key="3">
    <source>
        <dbReference type="PROSITE-ProRule" id="PRU00221"/>
    </source>
</evidence>
<protein>
    <recommendedName>
        <fullName evidence="7">WD40 repeat protein</fullName>
    </recommendedName>
</protein>
<dbReference type="PROSITE" id="PS50294">
    <property type="entry name" value="WD_REPEATS_REGION"/>
    <property type="match status" value="1"/>
</dbReference>
<gene>
    <name evidence="5" type="ORF">OV287_24300</name>
</gene>
<dbReference type="Gene3D" id="2.130.10.10">
    <property type="entry name" value="YVTN repeat-like/Quinoprotein amine dehydrogenase"/>
    <property type="match status" value="1"/>
</dbReference>
<dbReference type="PROSITE" id="PS00678">
    <property type="entry name" value="WD_REPEATS_1"/>
    <property type="match status" value="1"/>
</dbReference>
<evidence type="ECO:0000313" key="5">
    <source>
        <dbReference type="EMBL" id="MCY1077597.1"/>
    </source>
</evidence>
<dbReference type="InterPro" id="IPR001680">
    <property type="entry name" value="WD40_rpt"/>
</dbReference>
<comment type="caution">
    <text evidence="5">The sequence shown here is derived from an EMBL/GenBank/DDBJ whole genome shotgun (WGS) entry which is preliminary data.</text>
</comment>
<dbReference type="SMART" id="SM00320">
    <property type="entry name" value="WD40"/>
    <property type="match status" value="1"/>
</dbReference>
<dbReference type="SUPFAM" id="SSF50952">
    <property type="entry name" value="Soluble quinoprotein glucose dehydrogenase"/>
    <property type="match status" value="1"/>
</dbReference>
<organism evidence="5 6">
    <name type="scientific">Archangium lansingense</name>
    <dbReference type="NCBI Taxonomy" id="2995310"/>
    <lineage>
        <taxon>Bacteria</taxon>
        <taxon>Pseudomonadati</taxon>
        <taxon>Myxococcota</taxon>
        <taxon>Myxococcia</taxon>
        <taxon>Myxococcales</taxon>
        <taxon>Cystobacterineae</taxon>
        <taxon>Archangiaceae</taxon>
        <taxon>Archangium</taxon>
    </lineage>
</organism>
<dbReference type="InterPro" id="IPR015943">
    <property type="entry name" value="WD40/YVTN_repeat-like_dom_sf"/>
</dbReference>
<evidence type="ECO:0008006" key="7">
    <source>
        <dbReference type="Google" id="ProtNLM"/>
    </source>
</evidence>
<sequence>MDPTAASCRRLAVPHGQIRDIAFSPDGTRLAAASLDKMVWLWDLATEEVRTLRGHTGQVGTAPCGSGWTSSPRTRTRCAPG</sequence>
<name>A0ABT4A7G0_9BACT</name>
<reference evidence="5 6" key="1">
    <citation type="submission" date="2022-11" db="EMBL/GenBank/DDBJ databases">
        <title>Minimal conservation of predation-associated metabolite biosynthetic gene clusters underscores biosynthetic potential of Myxococcota including descriptions for ten novel species: Archangium lansinium sp. nov., Myxococcus landrumus sp. nov., Nannocystis bai.</title>
        <authorList>
            <person name="Ahearne A."/>
            <person name="Stevens C."/>
            <person name="Phillips K."/>
        </authorList>
    </citation>
    <scope>NUCLEOTIDE SEQUENCE [LARGE SCALE GENOMIC DNA]</scope>
    <source>
        <strain evidence="5 6">MIWBW</strain>
    </source>
</reference>
<feature type="region of interest" description="Disordered" evidence="4">
    <location>
        <begin position="56"/>
        <end position="81"/>
    </location>
</feature>
<evidence type="ECO:0000313" key="6">
    <source>
        <dbReference type="Proteomes" id="UP001207654"/>
    </source>
</evidence>
<dbReference type="Proteomes" id="UP001207654">
    <property type="component" value="Unassembled WGS sequence"/>
</dbReference>
<keyword evidence="1 3" id="KW-0853">WD repeat</keyword>
<feature type="repeat" description="WD" evidence="3">
    <location>
        <begin position="11"/>
        <end position="52"/>
    </location>
</feature>
<evidence type="ECO:0000256" key="2">
    <source>
        <dbReference type="ARBA" id="ARBA00022737"/>
    </source>
</evidence>
<proteinExistence type="predicted"/>
<dbReference type="InterPro" id="IPR019775">
    <property type="entry name" value="WD40_repeat_CS"/>
</dbReference>